<evidence type="ECO:0000313" key="2">
    <source>
        <dbReference type="EMBL" id="GAA3975512.1"/>
    </source>
</evidence>
<dbReference type="InterPro" id="IPR016181">
    <property type="entry name" value="Acyl_CoA_acyltransferase"/>
</dbReference>
<evidence type="ECO:0000259" key="1">
    <source>
        <dbReference type="PROSITE" id="PS51186"/>
    </source>
</evidence>
<comment type="caution">
    <text evidence="2">The sequence shown here is derived from an EMBL/GenBank/DDBJ whole genome shotgun (WGS) entry which is preliminary data.</text>
</comment>
<feature type="domain" description="N-acetyltransferase" evidence="1">
    <location>
        <begin position="3"/>
        <end position="138"/>
    </location>
</feature>
<dbReference type="PROSITE" id="PS51186">
    <property type="entry name" value="GNAT"/>
    <property type="match status" value="1"/>
</dbReference>
<dbReference type="PANTHER" id="PTHR43233:SF1">
    <property type="entry name" value="FAMILY N-ACETYLTRANSFERASE, PUTATIVE (AFU_ORTHOLOGUE AFUA_6G03350)-RELATED"/>
    <property type="match status" value="1"/>
</dbReference>
<keyword evidence="3" id="KW-1185">Reference proteome</keyword>
<proteinExistence type="predicted"/>
<dbReference type="Gene3D" id="3.40.630.30">
    <property type="match status" value="1"/>
</dbReference>
<protein>
    <submittedName>
        <fullName evidence="2">GNAT family N-acetyltransferase</fullName>
    </submittedName>
</protein>
<sequence length="138" mass="15526">MTIEYKINHPITAEHFIDLLQKTSLGVRRPLDDRDCIDGMISHSNLMISAWDGPRLVGIARSVTDFHYACYLSDLAVDEDYQTSGIGKRLQVLTQQQLGPRCSIILLAAPLAKDYYGRIGYTHNDRCWVLSAGESLLE</sequence>
<dbReference type="Proteomes" id="UP001501337">
    <property type="component" value="Unassembled WGS sequence"/>
</dbReference>
<dbReference type="SUPFAM" id="SSF55729">
    <property type="entry name" value="Acyl-CoA N-acyltransferases (Nat)"/>
    <property type="match status" value="1"/>
</dbReference>
<reference evidence="3" key="1">
    <citation type="journal article" date="2019" name="Int. J. Syst. Evol. Microbiol.">
        <title>The Global Catalogue of Microorganisms (GCM) 10K type strain sequencing project: providing services to taxonomists for standard genome sequencing and annotation.</title>
        <authorList>
            <consortium name="The Broad Institute Genomics Platform"/>
            <consortium name="The Broad Institute Genome Sequencing Center for Infectious Disease"/>
            <person name="Wu L."/>
            <person name="Ma J."/>
        </authorList>
    </citation>
    <scope>NUCLEOTIDE SEQUENCE [LARGE SCALE GENOMIC DNA]</scope>
    <source>
        <strain evidence="3">JCM 17555</strain>
    </source>
</reference>
<organism evidence="2 3">
    <name type="scientific">Allohahella marinimesophila</name>
    <dbReference type="NCBI Taxonomy" id="1054972"/>
    <lineage>
        <taxon>Bacteria</taxon>
        <taxon>Pseudomonadati</taxon>
        <taxon>Pseudomonadota</taxon>
        <taxon>Gammaproteobacteria</taxon>
        <taxon>Oceanospirillales</taxon>
        <taxon>Hahellaceae</taxon>
        <taxon>Allohahella</taxon>
    </lineage>
</organism>
<dbReference type="EMBL" id="BAABBO010000018">
    <property type="protein sequence ID" value="GAA3975512.1"/>
    <property type="molecule type" value="Genomic_DNA"/>
</dbReference>
<name>A0ABP7Q2P6_9GAMM</name>
<dbReference type="Pfam" id="PF13673">
    <property type="entry name" value="Acetyltransf_10"/>
    <property type="match status" value="1"/>
</dbReference>
<dbReference type="InterPro" id="IPR000182">
    <property type="entry name" value="GNAT_dom"/>
</dbReference>
<dbReference type="CDD" id="cd04301">
    <property type="entry name" value="NAT_SF"/>
    <property type="match status" value="1"/>
</dbReference>
<dbReference type="InterPro" id="IPR053144">
    <property type="entry name" value="Acetyltransferase_Butenolide"/>
</dbReference>
<dbReference type="RefSeq" id="WP_344808903.1">
    <property type="nucleotide sequence ID" value="NZ_BAABBO010000018.1"/>
</dbReference>
<evidence type="ECO:0000313" key="3">
    <source>
        <dbReference type="Proteomes" id="UP001501337"/>
    </source>
</evidence>
<dbReference type="PANTHER" id="PTHR43233">
    <property type="entry name" value="FAMILY N-ACETYLTRANSFERASE, PUTATIVE (AFU_ORTHOLOGUE AFUA_6G03350)-RELATED"/>
    <property type="match status" value="1"/>
</dbReference>
<accession>A0ABP7Q2P6</accession>
<gene>
    <name evidence="2" type="ORF">GCM10022278_35530</name>
</gene>